<accession>A0A1F5VXN3</accession>
<dbReference type="EMBL" id="MFGW01000008">
    <property type="protein sequence ID" value="OGF68236.1"/>
    <property type="molecule type" value="Genomic_DNA"/>
</dbReference>
<proteinExistence type="predicted"/>
<gene>
    <name evidence="1" type="ORF">A2Y62_16060</name>
</gene>
<organism evidence="1 2">
    <name type="scientific">Candidatus Fischerbacteria bacterium RBG_13_37_8</name>
    <dbReference type="NCBI Taxonomy" id="1817863"/>
    <lineage>
        <taxon>Bacteria</taxon>
        <taxon>Candidatus Fischeribacteriota</taxon>
    </lineage>
</organism>
<sequence length="112" mass="12862">MNLPDDIFSKTVIRFNSDNTFNFRYFPYPKGTLDLTEYEIVNAVGKWTIEKDYGSWVISMYFITITNALTGQLKTSGINYSGFHINKDKPPYEIYIIVGDPDSCIGITLQKK</sequence>
<name>A0A1F5VXN3_9BACT</name>
<evidence type="ECO:0000313" key="2">
    <source>
        <dbReference type="Proteomes" id="UP000178943"/>
    </source>
</evidence>
<comment type="caution">
    <text evidence="1">The sequence shown here is derived from an EMBL/GenBank/DDBJ whole genome shotgun (WGS) entry which is preliminary data.</text>
</comment>
<dbReference type="AlphaFoldDB" id="A0A1F5VXN3"/>
<protein>
    <submittedName>
        <fullName evidence="1">Uncharacterized protein</fullName>
    </submittedName>
</protein>
<dbReference type="Proteomes" id="UP000178943">
    <property type="component" value="Unassembled WGS sequence"/>
</dbReference>
<reference evidence="1 2" key="1">
    <citation type="journal article" date="2016" name="Nat. Commun.">
        <title>Thousands of microbial genomes shed light on interconnected biogeochemical processes in an aquifer system.</title>
        <authorList>
            <person name="Anantharaman K."/>
            <person name="Brown C.T."/>
            <person name="Hug L.A."/>
            <person name="Sharon I."/>
            <person name="Castelle C.J."/>
            <person name="Probst A.J."/>
            <person name="Thomas B.C."/>
            <person name="Singh A."/>
            <person name="Wilkins M.J."/>
            <person name="Karaoz U."/>
            <person name="Brodie E.L."/>
            <person name="Williams K.H."/>
            <person name="Hubbard S.S."/>
            <person name="Banfield J.F."/>
        </authorList>
    </citation>
    <scope>NUCLEOTIDE SEQUENCE [LARGE SCALE GENOMIC DNA]</scope>
</reference>
<evidence type="ECO:0000313" key="1">
    <source>
        <dbReference type="EMBL" id="OGF68236.1"/>
    </source>
</evidence>